<feature type="region of interest" description="Disordered" evidence="1">
    <location>
        <begin position="206"/>
        <end position="227"/>
    </location>
</feature>
<evidence type="ECO:0000256" key="2">
    <source>
        <dbReference type="SAM" id="Phobius"/>
    </source>
</evidence>
<dbReference type="Proteomes" id="UP001189122">
    <property type="component" value="Unassembled WGS sequence"/>
</dbReference>
<keyword evidence="4" id="KW-1185">Reference proteome</keyword>
<protein>
    <submittedName>
        <fullName evidence="3">Uncharacterized protein</fullName>
    </submittedName>
</protein>
<keyword evidence="2" id="KW-0472">Membrane</keyword>
<keyword evidence="2" id="KW-1133">Transmembrane helix</keyword>
<accession>A0A7I8IGC8</accession>
<gene>
    <name evidence="3" type="ORF">SI7747_03003234</name>
</gene>
<dbReference type="EMBL" id="LR743590">
    <property type="protein sequence ID" value="CAA2617064.1"/>
    <property type="molecule type" value="Genomic_DNA"/>
</dbReference>
<organism evidence="3">
    <name type="scientific">Spirodela intermedia</name>
    <name type="common">Intermediate duckweed</name>
    <dbReference type="NCBI Taxonomy" id="51605"/>
    <lineage>
        <taxon>Eukaryota</taxon>
        <taxon>Viridiplantae</taxon>
        <taxon>Streptophyta</taxon>
        <taxon>Embryophyta</taxon>
        <taxon>Tracheophyta</taxon>
        <taxon>Spermatophyta</taxon>
        <taxon>Magnoliopsida</taxon>
        <taxon>Liliopsida</taxon>
        <taxon>Araceae</taxon>
        <taxon>Lemnoideae</taxon>
        <taxon>Spirodela</taxon>
    </lineage>
</organism>
<proteinExistence type="predicted"/>
<reference evidence="3 4" key="1">
    <citation type="submission" date="2019-12" db="EMBL/GenBank/DDBJ databases">
        <authorList>
            <person name="Scholz U."/>
            <person name="Mascher M."/>
            <person name="Fiebig A."/>
        </authorList>
    </citation>
    <scope>NUCLEOTIDE SEQUENCE</scope>
</reference>
<dbReference type="AlphaFoldDB" id="A0A7I8IGC8"/>
<feature type="region of interest" description="Disordered" evidence="1">
    <location>
        <begin position="55"/>
        <end position="88"/>
    </location>
</feature>
<feature type="transmembrane region" description="Helical" evidence="2">
    <location>
        <begin position="234"/>
        <end position="264"/>
    </location>
</feature>
<keyword evidence="2" id="KW-0812">Transmembrane</keyword>
<feature type="region of interest" description="Disordered" evidence="1">
    <location>
        <begin position="275"/>
        <end position="296"/>
    </location>
</feature>
<sequence length="296" mass="30649">MARGWAVRSGRNTITSGSCRQKTFSEPGIALYGDAKVVNSTVRITGPRTLRSEGRVMYGRSWPSGGGRASRRTSPSPSLPAEAKGPGSGSPFSWLRAIFVKNLSTVASSSPPPASCQSSSSSPQIAASGFISAPEIQDSGGEVEQIRILKALGGAGLVDLSALIWKSAMSVGVVGSSGGNSTTTTTLYSWTFWLKHAAAYRMHSDPLDPEEGLSSNPPEKVAHQPARPRADDGYLPGLLTGLFLGVACGAVVTFVAVAFVWAAFAGRRRHPVAPVEYPGAGKKATTVGDGGAGEDS</sequence>
<name>A0A7I8IGC8_SPIIN</name>
<evidence type="ECO:0000313" key="3">
    <source>
        <dbReference type="EMBL" id="CAA2617064.1"/>
    </source>
</evidence>
<dbReference type="EMBL" id="CACRZD030000003">
    <property type="protein sequence ID" value="CAA6656763.1"/>
    <property type="molecule type" value="Genomic_DNA"/>
</dbReference>
<evidence type="ECO:0000256" key="1">
    <source>
        <dbReference type="SAM" id="MobiDB-lite"/>
    </source>
</evidence>
<evidence type="ECO:0000313" key="4">
    <source>
        <dbReference type="Proteomes" id="UP001189122"/>
    </source>
</evidence>